<organism evidence="2 3">
    <name type="scientific">Acyrthosiphon pisum</name>
    <name type="common">Pea aphid</name>
    <dbReference type="NCBI Taxonomy" id="7029"/>
    <lineage>
        <taxon>Eukaryota</taxon>
        <taxon>Metazoa</taxon>
        <taxon>Ecdysozoa</taxon>
        <taxon>Arthropoda</taxon>
        <taxon>Hexapoda</taxon>
        <taxon>Insecta</taxon>
        <taxon>Pterygota</taxon>
        <taxon>Neoptera</taxon>
        <taxon>Paraneoptera</taxon>
        <taxon>Hemiptera</taxon>
        <taxon>Sternorrhyncha</taxon>
        <taxon>Aphidomorpha</taxon>
        <taxon>Aphidoidea</taxon>
        <taxon>Aphididae</taxon>
        <taxon>Macrosiphini</taxon>
        <taxon>Acyrthosiphon</taxon>
    </lineage>
</organism>
<dbReference type="GeneID" id="103310246"/>
<dbReference type="AlphaFoldDB" id="A0A8R2JN10"/>
<dbReference type="EnsemblMetazoa" id="XM_029486390.1">
    <property type="protein sequence ID" value="XP_029342250.1"/>
    <property type="gene ID" value="LOC103310246"/>
</dbReference>
<protein>
    <submittedName>
        <fullName evidence="2">Uncharacterized protein</fullName>
    </submittedName>
</protein>
<proteinExistence type="predicted"/>
<feature type="signal peptide" evidence="1">
    <location>
        <begin position="1"/>
        <end position="20"/>
    </location>
</feature>
<evidence type="ECO:0000313" key="2">
    <source>
        <dbReference type="EnsemblMetazoa" id="XP_029342250.1"/>
    </source>
</evidence>
<evidence type="ECO:0000313" key="3">
    <source>
        <dbReference type="Proteomes" id="UP000007819"/>
    </source>
</evidence>
<evidence type="ECO:0000256" key="1">
    <source>
        <dbReference type="SAM" id="SignalP"/>
    </source>
</evidence>
<keyword evidence="1" id="KW-0732">Signal</keyword>
<keyword evidence="3" id="KW-1185">Reference proteome</keyword>
<feature type="chain" id="PRO_5035822570" evidence="1">
    <location>
        <begin position="21"/>
        <end position="122"/>
    </location>
</feature>
<dbReference type="RefSeq" id="XP_029342250.1">
    <property type="nucleotide sequence ID" value="XM_029486390.1"/>
</dbReference>
<sequence length="122" mass="14016">MVNNMLAFYFMFYFIACTFADPAEKLAKYRSEELAKCRFQMLKADLLHEKDSKYYAQDGWNITINSILDDLVTLRTSIINEVTKIAETLLKVSRNMGIIVKEAKTKYMAMSSPFANVLAAKH</sequence>
<reference evidence="2" key="2">
    <citation type="submission" date="2022-06" db="UniProtKB">
        <authorList>
            <consortium name="EnsemblMetazoa"/>
        </authorList>
    </citation>
    <scope>IDENTIFICATION</scope>
</reference>
<name>A0A8R2JN10_ACYPI</name>
<dbReference type="Proteomes" id="UP000007819">
    <property type="component" value="Chromosome A1"/>
</dbReference>
<dbReference type="KEGG" id="api:103310246"/>
<accession>A0A8R2JN10</accession>
<reference evidence="3" key="1">
    <citation type="submission" date="2010-06" db="EMBL/GenBank/DDBJ databases">
        <authorList>
            <person name="Jiang H."/>
            <person name="Abraham K."/>
            <person name="Ali S."/>
            <person name="Alsbrooks S.L."/>
            <person name="Anim B.N."/>
            <person name="Anosike U.S."/>
            <person name="Attaway T."/>
            <person name="Bandaranaike D.P."/>
            <person name="Battles P.K."/>
            <person name="Bell S.N."/>
            <person name="Bell A.V."/>
            <person name="Beltran B."/>
            <person name="Bickham C."/>
            <person name="Bustamante Y."/>
            <person name="Caleb T."/>
            <person name="Canada A."/>
            <person name="Cardenas V."/>
            <person name="Carter K."/>
            <person name="Chacko J."/>
            <person name="Chandrabose M.N."/>
            <person name="Chavez D."/>
            <person name="Chavez A."/>
            <person name="Chen L."/>
            <person name="Chu H.-S."/>
            <person name="Claassen K.J."/>
            <person name="Cockrell R."/>
            <person name="Collins M."/>
            <person name="Cooper J.A."/>
            <person name="Cree A."/>
            <person name="Curry S.M."/>
            <person name="Da Y."/>
            <person name="Dao M.D."/>
            <person name="Das B."/>
            <person name="Davila M.-L."/>
            <person name="Davy-Carroll L."/>
            <person name="Denson S."/>
            <person name="Dinh H."/>
            <person name="Ebong V.E."/>
            <person name="Edwards J.R."/>
            <person name="Egan A."/>
            <person name="El-Daye J."/>
            <person name="Escobedo L."/>
            <person name="Fernandez S."/>
            <person name="Fernando P.R."/>
            <person name="Flagg N."/>
            <person name="Forbes L.D."/>
            <person name="Fowler R.G."/>
            <person name="Fu Q."/>
            <person name="Gabisi R.A."/>
            <person name="Ganer J."/>
            <person name="Garbino Pronczuk A."/>
            <person name="Garcia R.M."/>
            <person name="Garner T."/>
            <person name="Garrett T.E."/>
            <person name="Gonzalez D.A."/>
            <person name="Hamid H."/>
            <person name="Hawkins E.S."/>
            <person name="Hirani K."/>
            <person name="Hogues M.E."/>
            <person name="Hollins B."/>
            <person name="Hsiao C.-H."/>
            <person name="Jabil R."/>
            <person name="James M.L."/>
            <person name="Jhangiani S.N."/>
            <person name="Johnson B."/>
            <person name="Johnson Q."/>
            <person name="Joshi V."/>
            <person name="Kalu J.B."/>
            <person name="Kam C."/>
            <person name="Kashfia A."/>
            <person name="Keebler J."/>
            <person name="Kisamo H."/>
            <person name="Kovar C.L."/>
            <person name="Lago L.A."/>
            <person name="Lai C.-Y."/>
            <person name="Laidlaw J."/>
            <person name="Lara F."/>
            <person name="Le T.-K."/>
            <person name="Lee S.L."/>
            <person name="Legall F.H."/>
            <person name="Lemon S.J."/>
            <person name="Lewis L.R."/>
            <person name="Li B."/>
            <person name="Liu Y."/>
            <person name="Liu Y.-S."/>
            <person name="Lopez J."/>
            <person name="Lozado R.J."/>
            <person name="Lu J."/>
            <person name="Madu R.C."/>
            <person name="Maheshwari M."/>
            <person name="Maheshwari R."/>
            <person name="Malloy K."/>
            <person name="Martinez E."/>
            <person name="Mathew T."/>
            <person name="Mercado I.C."/>
            <person name="Mercado C."/>
            <person name="Meyer B."/>
            <person name="Montgomery K."/>
            <person name="Morgan M.B."/>
            <person name="Munidasa M."/>
            <person name="Nazareth L.V."/>
            <person name="Nelson J."/>
            <person name="Ng B.M."/>
            <person name="Nguyen N.B."/>
            <person name="Nguyen P.Q."/>
            <person name="Nguyen T."/>
            <person name="Obregon M."/>
            <person name="Okwuonu G.O."/>
            <person name="Onwere C.G."/>
            <person name="Orozco G."/>
            <person name="Parra A."/>
            <person name="Patel S."/>
            <person name="Patil S."/>
            <person name="Perez A."/>
            <person name="Perez Y."/>
            <person name="Pham C."/>
            <person name="Primus E.L."/>
            <person name="Pu L.-L."/>
            <person name="Puazo M."/>
            <person name="Qin X."/>
            <person name="Quiroz J.B."/>
            <person name="Reese J."/>
            <person name="Richards S."/>
            <person name="Rives C.M."/>
            <person name="Robberts R."/>
            <person name="Ruiz S.J."/>
            <person name="Ruiz M.J."/>
            <person name="Santibanez J."/>
            <person name="Schneider B.W."/>
            <person name="Sisson I."/>
            <person name="Smith M."/>
            <person name="Sodergren E."/>
            <person name="Song X.-Z."/>
            <person name="Song B.B."/>
            <person name="Summersgill H."/>
            <person name="Thelus R."/>
            <person name="Thornton R.D."/>
            <person name="Trejos Z.Y."/>
            <person name="Usmani K."/>
            <person name="Vattathil S."/>
            <person name="Villasana D."/>
            <person name="Walker D.L."/>
            <person name="Wang S."/>
            <person name="Wang K."/>
            <person name="White C.S."/>
            <person name="Williams A.C."/>
            <person name="Williamson J."/>
            <person name="Wilson K."/>
            <person name="Woghiren I.O."/>
            <person name="Woodworth J.R."/>
            <person name="Worley K.C."/>
            <person name="Wright R.A."/>
            <person name="Wu W."/>
            <person name="Young L."/>
            <person name="Zhang L."/>
            <person name="Zhang J."/>
            <person name="Zhu Y."/>
            <person name="Muzny D.M."/>
            <person name="Weinstock G."/>
            <person name="Gibbs R.A."/>
        </authorList>
    </citation>
    <scope>NUCLEOTIDE SEQUENCE [LARGE SCALE GENOMIC DNA]</scope>
    <source>
        <strain evidence="3">LSR1</strain>
    </source>
</reference>